<dbReference type="EMBL" id="HG996470">
    <property type="protein sequence ID" value="CAG1839273.1"/>
    <property type="molecule type" value="Genomic_DNA"/>
</dbReference>
<dbReference type="AlphaFoldDB" id="A0A8D7F331"/>
<organism evidence="3">
    <name type="scientific">Musa acuminata subsp. malaccensis</name>
    <name type="common">Wild banana</name>
    <name type="synonym">Musa malaccensis</name>
    <dbReference type="NCBI Taxonomy" id="214687"/>
    <lineage>
        <taxon>Eukaryota</taxon>
        <taxon>Viridiplantae</taxon>
        <taxon>Streptophyta</taxon>
        <taxon>Embryophyta</taxon>
        <taxon>Tracheophyta</taxon>
        <taxon>Spermatophyta</taxon>
        <taxon>Magnoliopsida</taxon>
        <taxon>Liliopsida</taxon>
        <taxon>Zingiberales</taxon>
        <taxon>Musaceae</taxon>
        <taxon>Musa</taxon>
    </lineage>
</organism>
<proteinExistence type="predicted"/>
<name>A0A8D7F331_MUSAM</name>
<protein>
    <submittedName>
        <fullName evidence="3">(wild Malaysian banana) hypothetical protein</fullName>
    </submittedName>
</protein>
<dbReference type="EMBL" id="HG996470">
    <property type="protein sequence ID" value="CAG1839276.1"/>
    <property type="molecule type" value="Genomic_DNA"/>
</dbReference>
<sequence length="105" mass="11392">METCITLLPETGESRDATLHELLYISQSRAQTGVTVHEQTAMAASKPVLGLAATVLLLVVLMLARPQHGLSLRRTAPRHLSDSQRALPTPFLVPMARRVTNAALL</sequence>
<keyword evidence="1" id="KW-0472">Membrane</keyword>
<evidence type="ECO:0000256" key="1">
    <source>
        <dbReference type="SAM" id="Phobius"/>
    </source>
</evidence>
<keyword evidence="1" id="KW-0812">Transmembrane</keyword>
<evidence type="ECO:0000313" key="2">
    <source>
        <dbReference type="EMBL" id="CAG1839273.1"/>
    </source>
</evidence>
<feature type="transmembrane region" description="Helical" evidence="1">
    <location>
        <begin position="47"/>
        <end position="64"/>
    </location>
</feature>
<reference evidence="3" key="1">
    <citation type="submission" date="2021-03" db="EMBL/GenBank/DDBJ databases">
        <authorList>
            <consortium name="Genoscope - CEA"/>
            <person name="William W."/>
        </authorList>
    </citation>
    <scope>NUCLEOTIDE SEQUENCE</scope>
    <source>
        <strain evidence="3">Doubled-haploid Pahang</strain>
    </source>
</reference>
<evidence type="ECO:0000313" key="3">
    <source>
        <dbReference type="EMBL" id="CAG1839276.1"/>
    </source>
</evidence>
<keyword evidence="1" id="KW-1133">Transmembrane helix</keyword>
<accession>A0A8D7F331</accession>
<gene>
    <name evidence="2" type="ORF">GSMUA_274500.1</name>
    <name evidence="3" type="ORF">GSMUA_274530.1</name>
</gene>